<dbReference type="EMBL" id="MCFC01000016">
    <property type="protein sequence ID" value="ORY31203.1"/>
    <property type="molecule type" value="Genomic_DNA"/>
</dbReference>
<feature type="region of interest" description="Disordered" evidence="1">
    <location>
        <begin position="1"/>
        <end position="93"/>
    </location>
</feature>
<reference evidence="3 4" key="1">
    <citation type="submission" date="2016-07" db="EMBL/GenBank/DDBJ databases">
        <title>Pervasive Adenine N6-methylation of Active Genes in Fungi.</title>
        <authorList>
            <consortium name="DOE Joint Genome Institute"/>
            <person name="Mondo S.J."/>
            <person name="Dannebaum R.O."/>
            <person name="Kuo R.C."/>
            <person name="Labutti K."/>
            <person name="Haridas S."/>
            <person name="Kuo A."/>
            <person name="Salamov A."/>
            <person name="Ahrendt S.R."/>
            <person name="Lipzen A."/>
            <person name="Sullivan W."/>
            <person name="Andreopoulos W.B."/>
            <person name="Clum A."/>
            <person name="Lindquist E."/>
            <person name="Daum C."/>
            <person name="Ramamoorthy G.K."/>
            <person name="Gryganskyi A."/>
            <person name="Culley D."/>
            <person name="Magnuson J.K."/>
            <person name="James T.Y."/>
            <person name="O'Malley M.A."/>
            <person name="Stajich J.E."/>
            <person name="Spatafora J.W."/>
            <person name="Visel A."/>
            <person name="Grigoriev I.V."/>
        </authorList>
    </citation>
    <scope>NUCLEOTIDE SEQUENCE [LARGE SCALE GENOMIC DNA]</scope>
    <source>
        <strain evidence="3 4">68-887.2</strain>
    </source>
</reference>
<feature type="compositionally biased region" description="Polar residues" evidence="1">
    <location>
        <begin position="783"/>
        <end position="800"/>
    </location>
</feature>
<dbReference type="Pfam" id="PF02204">
    <property type="entry name" value="VPS9"/>
    <property type="match status" value="1"/>
</dbReference>
<protein>
    <recommendedName>
        <fullName evidence="2">VPS9 domain-containing protein</fullName>
    </recommendedName>
</protein>
<feature type="compositionally biased region" description="Polar residues" evidence="1">
    <location>
        <begin position="1077"/>
        <end position="1086"/>
    </location>
</feature>
<dbReference type="InterPro" id="IPR003123">
    <property type="entry name" value="VPS9"/>
</dbReference>
<feature type="domain" description="VPS9" evidence="2">
    <location>
        <begin position="649"/>
        <end position="930"/>
    </location>
</feature>
<feature type="region of interest" description="Disordered" evidence="1">
    <location>
        <begin position="738"/>
        <end position="865"/>
    </location>
</feature>
<feature type="compositionally biased region" description="Basic and acidic residues" evidence="1">
    <location>
        <begin position="1140"/>
        <end position="1171"/>
    </location>
</feature>
<keyword evidence="4" id="KW-1185">Reference proteome</keyword>
<feature type="compositionally biased region" description="Basic and acidic residues" evidence="1">
    <location>
        <begin position="612"/>
        <end position="623"/>
    </location>
</feature>
<feature type="compositionally biased region" description="Polar residues" evidence="1">
    <location>
        <begin position="422"/>
        <end position="431"/>
    </location>
</feature>
<gene>
    <name evidence="3" type="ORF">BCR39DRAFT_526838</name>
</gene>
<dbReference type="PROSITE" id="PS51205">
    <property type="entry name" value="VPS9"/>
    <property type="match status" value="1"/>
</dbReference>
<feature type="compositionally biased region" description="Low complexity" evidence="1">
    <location>
        <begin position="1231"/>
        <end position="1255"/>
    </location>
</feature>
<feature type="compositionally biased region" description="Low complexity" evidence="1">
    <location>
        <begin position="773"/>
        <end position="782"/>
    </location>
</feature>
<feature type="region of interest" description="Disordered" evidence="1">
    <location>
        <begin position="1205"/>
        <end position="1259"/>
    </location>
</feature>
<dbReference type="GO" id="GO:0005085">
    <property type="term" value="F:guanyl-nucleotide exchange factor activity"/>
    <property type="evidence" value="ECO:0007669"/>
    <property type="project" value="InterPro"/>
</dbReference>
<accession>A0A1Y2B8Q7</accession>
<dbReference type="STRING" id="71784.A0A1Y2B8Q7"/>
<feature type="region of interest" description="Disordered" evidence="1">
    <location>
        <begin position="141"/>
        <end position="172"/>
    </location>
</feature>
<name>A0A1Y2B8Q7_9TREE</name>
<feature type="compositionally biased region" description="Polar residues" evidence="1">
    <location>
        <begin position="38"/>
        <end position="73"/>
    </location>
</feature>
<organism evidence="3 4">
    <name type="scientific">Naematelia encephala</name>
    <dbReference type="NCBI Taxonomy" id="71784"/>
    <lineage>
        <taxon>Eukaryota</taxon>
        <taxon>Fungi</taxon>
        <taxon>Dikarya</taxon>
        <taxon>Basidiomycota</taxon>
        <taxon>Agaricomycotina</taxon>
        <taxon>Tremellomycetes</taxon>
        <taxon>Tremellales</taxon>
        <taxon>Naemateliaceae</taxon>
        <taxon>Naematelia</taxon>
    </lineage>
</organism>
<evidence type="ECO:0000259" key="2">
    <source>
        <dbReference type="PROSITE" id="PS51205"/>
    </source>
</evidence>
<sequence length="1300" mass="137221">MSETPAKHGLFSSLSLGRSSRAPKPAAEPTLAHPLLGASSSTLNLADQSDSSLPLPQHNRQGSFTQRSASGSDALNGLPYKPRQKHGGGIGSTGSATSIFTPVPNSSPTIAAAAAAVPIITSPVTPGAVTTTSTSTSATFALPPSAMDGSNAMAESSSSVPTGGSATSQLQRQSLKAAAQGIGLGNGSMGMSMIDAILDKGMIGRSKGPEGGDWGELLKVISSGKAVLLLPTTPSSSLPMAPQTLRDHIAFISPPISVPVISDESGSSEKPSEINVSVVVTLSGLLGTLSGSNIVFESSLPPDSLVLAALREPSTRQSALASLKPTHLPSLFASPTFPAYSLSSESAILSFPPIGRGHTASTDPKEKDHAKPAAGKLGRINPFASFFGTSPQASSSPTMSSPVQLLEGPSTPDKAVSPVHSRPTSPTFLPTSPNASLSVIETDNVSILSNTAVTQSLEGYQVTAYTVSKPIRFAEVHKAVIKSVRVFIRDELSRLPDKIIDRVIKLVLSGVCPVSGTGENKELLKSHHATDGDTVITLDFSDPSATGERLQDVIEGIYDDLIVHFRADSSNLFGEPGALRRRASGSIPWSRGENEGDSEELRKERKDKKRRERDEQAEKDASEATERVEAVICRLLYNRLFSPMEADDSKHDEALASRIAALNMLDLSLDHLGLDTRPIGDSGEPDNTIADGLATLVDQIGLELQKLSTPSCLTPKEKADVLIRAHKLVVDGLDHLPPIELRPEGEPYQAPPPQVSTSESGLAPMTDLAEAPSLSTQSSASSIATDGTKASSASTGNLQEATPHAFRTTSPPVPDLNGNDIPDAAELHDAMSEPLHTNTTDSPPPELDAIPSPVPDKPRSTKQGTSGADLILPIIIYSVVKSNPPQLASQLMYLRRYRSAICLTGEASYAIVNITAVVEFLEHVDLAELGLGCHSDKVMSIDDLSPIGLDYLHEGNADAASIASASSRLRGRVFQVGEMAGNAAGSANKVITGVLDSWTTMRGLISSPVPPAEAEATVLRPSMGGRQASTFSLANVTATVANIAAAAAATTTAARTRSRTNSRASAAIPEHVWGANQELQEVSSRPESILEQEDDRSEQGTVHEHENSGEDPVPDDVHMVRERSKSDARSIRSVSSMMQESRKERERERKEKEDRERDKKEESQVKEDERQSLGTRLASIGGFGRLAPGEDGVKGGGFLASFTGNRSASQGHARRSSLLGETSTGTKMRESVSSPADSSASFPLPLSPLNQLPSSERIDPPIERFMTGELGDIKLSEIGELLRDYRRLGAAIIAHNARQP</sequence>
<dbReference type="SUPFAM" id="SSF109993">
    <property type="entry name" value="VPS9 domain"/>
    <property type="match status" value="1"/>
</dbReference>
<feature type="region of interest" description="Disordered" evidence="1">
    <location>
        <begin position="1050"/>
        <end position="1188"/>
    </location>
</feature>
<dbReference type="GO" id="GO:0005829">
    <property type="term" value="C:cytosol"/>
    <property type="evidence" value="ECO:0007669"/>
    <property type="project" value="TreeGrafter"/>
</dbReference>
<dbReference type="GO" id="GO:0030139">
    <property type="term" value="C:endocytic vesicle"/>
    <property type="evidence" value="ECO:0007669"/>
    <property type="project" value="TreeGrafter"/>
</dbReference>
<evidence type="ECO:0000313" key="3">
    <source>
        <dbReference type="EMBL" id="ORY31203.1"/>
    </source>
</evidence>
<evidence type="ECO:0000256" key="1">
    <source>
        <dbReference type="SAM" id="MobiDB-lite"/>
    </source>
</evidence>
<dbReference type="Gene3D" id="1.20.1050.80">
    <property type="entry name" value="VPS9 domain"/>
    <property type="match status" value="2"/>
</dbReference>
<feature type="compositionally biased region" description="Low complexity" evidence="1">
    <location>
        <begin position="390"/>
        <end position="402"/>
    </location>
</feature>
<dbReference type="PANTHER" id="PTHR23101:SF25">
    <property type="entry name" value="GTPASE-ACTIVATING PROTEIN AND VPS9 DOMAIN-CONTAINING PROTEIN 1"/>
    <property type="match status" value="1"/>
</dbReference>
<feature type="compositionally biased region" description="Basic and acidic residues" evidence="1">
    <location>
        <begin position="1115"/>
        <end position="1130"/>
    </location>
</feature>
<feature type="region of interest" description="Disordered" evidence="1">
    <location>
        <begin position="584"/>
        <end position="623"/>
    </location>
</feature>
<dbReference type="Proteomes" id="UP000193986">
    <property type="component" value="Unassembled WGS sequence"/>
</dbReference>
<dbReference type="PANTHER" id="PTHR23101">
    <property type="entry name" value="RAB GDP/GTP EXCHANGE FACTOR"/>
    <property type="match status" value="1"/>
</dbReference>
<evidence type="ECO:0000313" key="4">
    <source>
        <dbReference type="Proteomes" id="UP000193986"/>
    </source>
</evidence>
<dbReference type="GO" id="GO:0016192">
    <property type="term" value="P:vesicle-mediated transport"/>
    <property type="evidence" value="ECO:0007669"/>
    <property type="project" value="InterPro"/>
</dbReference>
<dbReference type="InterPro" id="IPR045046">
    <property type="entry name" value="Vps9-like"/>
</dbReference>
<comment type="caution">
    <text evidence="3">The sequence shown here is derived from an EMBL/GenBank/DDBJ whole genome shotgun (WGS) entry which is preliminary data.</text>
</comment>
<feature type="region of interest" description="Disordered" evidence="1">
    <location>
        <begin position="390"/>
        <end position="431"/>
    </location>
</feature>
<feature type="compositionally biased region" description="Basic and acidic residues" evidence="1">
    <location>
        <begin position="1097"/>
        <end position="1108"/>
    </location>
</feature>
<feature type="compositionally biased region" description="Low complexity" evidence="1">
    <location>
        <begin position="1050"/>
        <end position="1068"/>
    </location>
</feature>
<proteinExistence type="predicted"/>
<feature type="compositionally biased region" description="Polar residues" evidence="1">
    <location>
        <begin position="153"/>
        <end position="172"/>
    </location>
</feature>
<dbReference type="GO" id="GO:0031267">
    <property type="term" value="F:small GTPase binding"/>
    <property type="evidence" value="ECO:0007669"/>
    <property type="project" value="TreeGrafter"/>
</dbReference>
<feature type="compositionally biased region" description="Low complexity" evidence="1">
    <location>
        <begin position="9"/>
        <end position="20"/>
    </location>
</feature>
<dbReference type="OrthoDB" id="10264848at2759"/>
<dbReference type="InterPro" id="IPR037191">
    <property type="entry name" value="VPS9_dom_sf"/>
</dbReference>
<dbReference type="InParanoid" id="A0A1Y2B8Q7"/>